<dbReference type="AlphaFoldDB" id="A0A1S1HC52"/>
<proteinExistence type="predicted"/>
<sequence length="276" mass="28401">MSRLLIFGPGYTARHVAAALAPRGWSITMVGRDGIGDAGAAIAAATHILSTVPPDGDADPVLARHGDALAQAPAGWIGYLSSTGVYGDSGGAWVDESAPIGGGRRTARSAADAAWRALHPETRIFRLPGIYGPGRSALDRVAAGQAHRIALPGQIFSRIHVADIASALVASMDRGPAGIYNIADDLPAPQNAVVEYACALLGRPLPPLLTLGQAGLSPAARAFYAESRRVANGRAKRLLGWRPAFPDYRAGLRALSAITSPASVSSPPAAGSALQR</sequence>
<protein>
    <recommendedName>
        <fullName evidence="4">NAD dependent epimerase/dehydratase family protein</fullName>
    </recommendedName>
</protein>
<evidence type="ECO:0000256" key="1">
    <source>
        <dbReference type="ARBA" id="ARBA00023027"/>
    </source>
</evidence>
<dbReference type="SUPFAM" id="SSF51735">
    <property type="entry name" value="NAD(P)-binding Rossmann-fold domains"/>
    <property type="match status" value="1"/>
</dbReference>
<organism evidence="2 3">
    <name type="scientific">Edaphosphingomonas haloaromaticamans</name>
    <dbReference type="NCBI Taxonomy" id="653954"/>
    <lineage>
        <taxon>Bacteria</taxon>
        <taxon>Pseudomonadati</taxon>
        <taxon>Pseudomonadota</taxon>
        <taxon>Alphaproteobacteria</taxon>
        <taxon>Sphingomonadales</taxon>
        <taxon>Rhizorhabdaceae</taxon>
        <taxon>Edaphosphingomonas</taxon>
    </lineage>
</organism>
<evidence type="ECO:0000313" key="2">
    <source>
        <dbReference type="EMBL" id="OHT19166.1"/>
    </source>
</evidence>
<dbReference type="Gene3D" id="3.40.50.720">
    <property type="entry name" value="NAD(P)-binding Rossmann-like Domain"/>
    <property type="match status" value="1"/>
</dbReference>
<dbReference type="EMBL" id="MIPT01000001">
    <property type="protein sequence ID" value="OHT19166.1"/>
    <property type="molecule type" value="Genomic_DNA"/>
</dbReference>
<keyword evidence="3" id="KW-1185">Reference proteome</keyword>
<dbReference type="OrthoDB" id="9808276at2"/>
<name>A0A1S1HC52_9SPHN</name>
<dbReference type="RefSeq" id="WP_070933022.1">
    <property type="nucleotide sequence ID" value="NZ_MIPT01000001.1"/>
</dbReference>
<keyword evidence="1" id="KW-0520">NAD</keyword>
<reference evidence="2 3" key="1">
    <citation type="submission" date="2016-09" db="EMBL/GenBank/DDBJ databases">
        <title>Metabolic pathway, cell adaptation mechanisms and a novel monoxygenase revealed through proteogenomic-transcription analysis of a Sphingomonas haloaromaticamans strain degrading the fungicide ortho-phenylphenol.</title>
        <authorList>
            <person name="Perruchon C."/>
            <person name="Papadopoulou E.S."/>
            <person name="Rousidou C."/>
            <person name="Vasileiadis S."/>
            <person name="Tanou G."/>
            <person name="Amoutzias G."/>
            <person name="Molassiotis A."/>
            <person name="Karpouzas D.G."/>
        </authorList>
    </citation>
    <scope>NUCLEOTIDE SEQUENCE [LARGE SCALE GENOMIC DNA]</scope>
    <source>
        <strain evidence="2 3">P3</strain>
    </source>
</reference>
<dbReference type="Proteomes" id="UP000179467">
    <property type="component" value="Unassembled WGS sequence"/>
</dbReference>
<accession>A0A1S1HC52</accession>
<gene>
    <name evidence="2" type="ORF">BHE75_01149</name>
</gene>
<evidence type="ECO:0008006" key="4">
    <source>
        <dbReference type="Google" id="ProtNLM"/>
    </source>
</evidence>
<evidence type="ECO:0000313" key="3">
    <source>
        <dbReference type="Proteomes" id="UP000179467"/>
    </source>
</evidence>
<comment type="caution">
    <text evidence="2">The sequence shown here is derived from an EMBL/GenBank/DDBJ whole genome shotgun (WGS) entry which is preliminary data.</text>
</comment>
<dbReference type="PANTHER" id="PTHR43574">
    <property type="entry name" value="EPIMERASE-RELATED"/>
    <property type="match status" value="1"/>
</dbReference>
<dbReference type="InterPro" id="IPR036291">
    <property type="entry name" value="NAD(P)-bd_dom_sf"/>
</dbReference>